<dbReference type="VEuPathDB" id="VectorBase:ISCI019370"/>
<dbReference type="Proteomes" id="UP000001555">
    <property type="component" value="Unassembled WGS sequence"/>
</dbReference>
<dbReference type="GO" id="GO:0003677">
    <property type="term" value="F:DNA binding"/>
    <property type="evidence" value="ECO:0007669"/>
    <property type="project" value="InterPro"/>
</dbReference>
<dbReference type="Gene3D" id="3.30.420.10">
    <property type="entry name" value="Ribonuclease H-like superfamily/Ribonuclease H"/>
    <property type="match status" value="1"/>
</dbReference>
<comment type="subcellular location">
    <subcellularLocation>
        <location evidence="1">Nucleus</location>
    </subcellularLocation>
</comment>
<dbReference type="AlphaFoldDB" id="B7PX29"/>
<evidence type="ECO:0000256" key="1">
    <source>
        <dbReference type="ARBA" id="ARBA00004123"/>
    </source>
</evidence>
<feature type="domain" description="Transposase Tc1-like" evidence="2">
    <location>
        <begin position="69"/>
        <end position="134"/>
    </location>
</feature>
<dbReference type="InterPro" id="IPR036388">
    <property type="entry name" value="WH-like_DNA-bd_sf"/>
</dbReference>
<reference evidence="3 5" key="1">
    <citation type="submission" date="2008-03" db="EMBL/GenBank/DDBJ databases">
        <title>Annotation of Ixodes scapularis.</title>
        <authorList>
            <consortium name="Ixodes scapularis Genome Project Consortium"/>
            <person name="Caler E."/>
            <person name="Hannick L.I."/>
            <person name="Bidwell S."/>
            <person name="Joardar V."/>
            <person name="Thiagarajan M."/>
            <person name="Amedeo P."/>
            <person name="Galinsky K.J."/>
            <person name="Schobel S."/>
            <person name="Inman J."/>
            <person name="Hostetler J."/>
            <person name="Miller J."/>
            <person name="Hammond M."/>
            <person name="Megy K."/>
            <person name="Lawson D."/>
            <person name="Kodira C."/>
            <person name="Sutton G."/>
            <person name="Meyer J."/>
            <person name="Hill C.A."/>
            <person name="Birren B."/>
            <person name="Nene V."/>
            <person name="Collins F."/>
            <person name="Alarcon-Chaidez F."/>
            <person name="Wikel S."/>
            <person name="Strausberg R."/>
        </authorList>
    </citation>
    <scope>NUCLEOTIDE SEQUENCE [LARGE SCALE GENOMIC DNA]</scope>
    <source>
        <strain evidence="5">Wikel</strain>
        <strain evidence="3">Wikel colony</strain>
    </source>
</reference>
<sequence>MAPRVSRDDRLRIIKLSKGGMPMRAISAEIGCALGTVLRVVRAYRDEGRVSDASRAGRRRATTEHEDLMIVAAVVDEPFLSAAEIKEELGIPASEATVRARLREAGLTCWNSNTKLRLSPGFKEIRLKFASEHRGWTVAQWQDWPPKCEDLSPIRSAWGLLKERLWRRRLSDPSPDKLWALIKKEWDKLRELPNITGGFYMALPDKMAEVVAAKGGATAFRETGDEGAGQDSLELATSANGAVLLNSG</sequence>
<dbReference type="GO" id="GO:0006313">
    <property type="term" value="P:DNA transposition"/>
    <property type="evidence" value="ECO:0007669"/>
    <property type="project" value="InterPro"/>
</dbReference>
<dbReference type="VEuPathDB" id="VectorBase:ISCW019370"/>
<keyword evidence="5" id="KW-1185">Reference proteome</keyword>
<dbReference type="GO" id="GO:0015074">
    <property type="term" value="P:DNA integration"/>
    <property type="evidence" value="ECO:0007669"/>
    <property type="project" value="InterPro"/>
</dbReference>
<organism>
    <name type="scientific">Ixodes scapularis</name>
    <name type="common">Black-legged tick</name>
    <name type="synonym">Deer tick</name>
    <dbReference type="NCBI Taxonomy" id="6945"/>
    <lineage>
        <taxon>Eukaryota</taxon>
        <taxon>Metazoa</taxon>
        <taxon>Ecdysozoa</taxon>
        <taxon>Arthropoda</taxon>
        <taxon>Chelicerata</taxon>
        <taxon>Arachnida</taxon>
        <taxon>Acari</taxon>
        <taxon>Parasitiformes</taxon>
        <taxon>Ixodida</taxon>
        <taxon>Ixodoidea</taxon>
        <taxon>Ixodidae</taxon>
        <taxon>Ixodinae</taxon>
        <taxon>Ixodes</taxon>
    </lineage>
</organism>
<dbReference type="InterPro" id="IPR009057">
    <property type="entry name" value="Homeodomain-like_sf"/>
</dbReference>
<dbReference type="EnsemblMetazoa" id="ISCW019370-RA">
    <property type="protein sequence ID" value="ISCW019370-PA"/>
    <property type="gene ID" value="ISCW019370"/>
</dbReference>
<dbReference type="Pfam" id="PF01498">
    <property type="entry name" value="HTH_Tnp_Tc3_2"/>
    <property type="match status" value="1"/>
</dbReference>
<dbReference type="GO" id="GO:0005634">
    <property type="term" value="C:nucleus"/>
    <property type="evidence" value="ECO:0007669"/>
    <property type="project" value="UniProtKB-SubCell"/>
</dbReference>
<dbReference type="InParanoid" id="B7PX29"/>
<evidence type="ECO:0000313" key="4">
    <source>
        <dbReference type="EnsemblMetazoa" id="ISCW019370-PA"/>
    </source>
</evidence>
<dbReference type="InterPro" id="IPR002492">
    <property type="entry name" value="Transposase_Tc1-like"/>
</dbReference>
<proteinExistence type="predicted"/>
<protein>
    <submittedName>
        <fullName evidence="3 4">Transposable element Uhu, putative</fullName>
    </submittedName>
</protein>
<evidence type="ECO:0000313" key="5">
    <source>
        <dbReference type="Proteomes" id="UP000001555"/>
    </source>
</evidence>
<dbReference type="HOGENOM" id="CLU_1121162_0_0_1"/>
<dbReference type="InterPro" id="IPR036397">
    <property type="entry name" value="RNaseH_sf"/>
</dbReference>
<name>B7PX29_IXOSC</name>
<dbReference type="SUPFAM" id="SSF46689">
    <property type="entry name" value="Homeodomain-like"/>
    <property type="match status" value="1"/>
</dbReference>
<dbReference type="EMBL" id="ABJB010547420">
    <property type="status" value="NOT_ANNOTATED_CDS"/>
    <property type="molecule type" value="Genomic_DNA"/>
</dbReference>
<evidence type="ECO:0000259" key="2">
    <source>
        <dbReference type="Pfam" id="PF01498"/>
    </source>
</evidence>
<dbReference type="Pfam" id="PF13384">
    <property type="entry name" value="HTH_23"/>
    <property type="match status" value="1"/>
</dbReference>
<gene>
    <name evidence="3" type="ORF">IscW_ISCW019370</name>
</gene>
<dbReference type="PaxDb" id="6945-B7PX29"/>
<reference evidence="4" key="2">
    <citation type="submission" date="2020-05" db="UniProtKB">
        <authorList>
            <consortium name="EnsemblMetazoa"/>
        </authorList>
    </citation>
    <scope>IDENTIFICATION</scope>
    <source>
        <strain evidence="4">wikel</strain>
    </source>
</reference>
<accession>B7PX29</accession>
<dbReference type="EMBL" id="DS811420">
    <property type="protein sequence ID" value="EEC11151.1"/>
    <property type="molecule type" value="Genomic_DNA"/>
</dbReference>
<evidence type="ECO:0000313" key="3">
    <source>
        <dbReference type="EMBL" id="EEC11151.1"/>
    </source>
</evidence>
<dbReference type="Gene3D" id="1.10.10.10">
    <property type="entry name" value="Winged helix-like DNA-binding domain superfamily/Winged helix DNA-binding domain"/>
    <property type="match status" value="1"/>
</dbReference>